<dbReference type="InterPro" id="IPR007400">
    <property type="entry name" value="PrpF-like"/>
</dbReference>
<reference evidence="4" key="3">
    <citation type="submission" date="2025-08" db="UniProtKB">
        <authorList>
            <consortium name="RefSeq"/>
        </authorList>
    </citation>
    <scope>IDENTIFICATION</scope>
    <source>
        <strain evidence="4">CBS 342.82</strain>
    </source>
</reference>
<gene>
    <name evidence="4" type="ORF">K489DRAFT_323696</name>
</gene>
<reference evidence="4" key="2">
    <citation type="submission" date="2020-04" db="EMBL/GenBank/DDBJ databases">
        <authorList>
            <consortium name="NCBI Genome Project"/>
        </authorList>
    </citation>
    <scope>NUCLEOTIDE SEQUENCE</scope>
    <source>
        <strain evidence="4">CBS 342.82</strain>
    </source>
</reference>
<evidence type="ECO:0000313" key="4">
    <source>
        <dbReference type="RefSeq" id="XP_033457544.1"/>
    </source>
</evidence>
<sequence length="385" mass="39663">MRIQRSLPAHFVRGGTSNGLMLHRRDLPSSPRDWQPVLAAAMGSPDHYGRQLDGMGSGVSSTSKVCVVERSRRPDADLDYTFVQVGIRDGAMDVAGNCGNLSAAVGPFGLEEGLLHDQEEGEEGGNYEVDVRIFNTNTSKLITATFAVTGDGAYNPCGGYSIDGVPGTGSRITLSFHDPAGAKTGKALPTGNPIDSVALADGTRVAASLVDIANPGVFVRAGDLGVPGAIDPAGLEADAGLMARLEAIRRGGAALMGLDPAVQSVPKIVIVSTPDAPRARGVNIVCRALSMQQPHRAVPLTLALNLGAACKIPGTIPALMARGLEVRADGNVTIAHASGEVEVGSVFEGGRVVSALLHRTARVLMKGEVFYAADAADAGTDAPST</sequence>
<organism evidence="4">
    <name type="scientific">Dissoconium aciculare CBS 342.82</name>
    <dbReference type="NCBI Taxonomy" id="1314786"/>
    <lineage>
        <taxon>Eukaryota</taxon>
        <taxon>Fungi</taxon>
        <taxon>Dikarya</taxon>
        <taxon>Ascomycota</taxon>
        <taxon>Pezizomycotina</taxon>
        <taxon>Dothideomycetes</taxon>
        <taxon>Dothideomycetidae</taxon>
        <taxon>Mycosphaerellales</taxon>
        <taxon>Dissoconiaceae</taxon>
        <taxon>Dissoconium</taxon>
    </lineage>
</organism>
<dbReference type="RefSeq" id="XP_033457544.1">
    <property type="nucleotide sequence ID" value="XM_033601718.1"/>
</dbReference>
<dbReference type="AlphaFoldDB" id="A0A6J3LXV2"/>
<evidence type="ECO:0000313" key="3">
    <source>
        <dbReference type="Proteomes" id="UP000504637"/>
    </source>
</evidence>
<evidence type="ECO:0000256" key="2">
    <source>
        <dbReference type="ARBA" id="ARBA00023235"/>
    </source>
</evidence>
<dbReference type="OrthoDB" id="10267539at2759"/>
<dbReference type="Gene3D" id="3.10.310.10">
    <property type="entry name" value="Diaminopimelate Epimerase, Chain A, domain 1"/>
    <property type="match status" value="2"/>
</dbReference>
<dbReference type="GeneID" id="54359518"/>
<dbReference type="Proteomes" id="UP000504637">
    <property type="component" value="Unplaced"/>
</dbReference>
<dbReference type="PANTHER" id="PTHR43709:SF2">
    <property type="entry name" value="DUF453 DOMAIN PROTEIN (AFU_ORTHOLOGUE AFUA_6G00360)"/>
    <property type="match status" value="1"/>
</dbReference>
<keyword evidence="2" id="KW-0413">Isomerase</keyword>
<proteinExistence type="inferred from homology"/>
<dbReference type="Pfam" id="PF04303">
    <property type="entry name" value="PrpF"/>
    <property type="match status" value="1"/>
</dbReference>
<name>A0A6J3LXV2_9PEZI</name>
<comment type="similarity">
    <text evidence="1">Belongs to the PrpF family.</text>
</comment>
<reference evidence="4" key="1">
    <citation type="submission" date="2020-01" db="EMBL/GenBank/DDBJ databases">
        <authorList>
            <consortium name="DOE Joint Genome Institute"/>
            <person name="Haridas S."/>
            <person name="Albert R."/>
            <person name="Binder M."/>
            <person name="Bloem J."/>
            <person name="Labutti K."/>
            <person name="Salamov A."/>
            <person name="Andreopoulos B."/>
            <person name="Baker S.E."/>
            <person name="Barry K."/>
            <person name="Bills G."/>
            <person name="Bluhm B.H."/>
            <person name="Cannon C."/>
            <person name="Castanera R."/>
            <person name="Culley D.E."/>
            <person name="Daum C."/>
            <person name="Ezra D."/>
            <person name="Gonzalez J.B."/>
            <person name="Henrissat B."/>
            <person name="Kuo A."/>
            <person name="Liang C."/>
            <person name="Lipzen A."/>
            <person name="Lutzoni F."/>
            <person name="Magnuson J."/>
            <person name="Mondo S."/>
            <person name="Nolan M."/>
            <person name="Ohm R."/>
            <person name="Pangilinan J."/>
            <person name="Park H.-J."/>
            <person name="Ramirez L."/>
            <person name="Alfaro M."/>
            <person name="Sun H."/>
            <person name="Tritt A."/>
            <person name="Yoshinaga Y."/>
            <person name="Zwiers L.-H."/>
            <person name="Turgeon B.G."/>
            <person name="Goodwin S.B."/>
            <person name="Spatafora J.W."/>
            <person name="Crous P.W."/>
            <person name="Grigoriev I.V."/>
        </authorList>
    </citation>
    <scope>NUCLEOTIDE SEQUENCE</scope>
    <source>
        <strain evidence="4">CBS 342.82</strain>
    </source>
</reference>
<evidence type="ECO:0000256" key="1">
    <source>
        <dbReference type="ARBA" id="ARBA00007673"/>
    </source>
</evidence>
<dbReference type="PANTHER" id="PTHR43709">
    <property type="entry name" value="ACONITATE ISOMERASE-RELATED"/>
    <property type="match status" value="1"/>
</dbReference>
<dbReference type="GO" id="GO:0016853">
    <property type="term" value="F:isomerase activity"/>
    <property type="evidence" value="ECO:0007669"/>
    <property type="project" value="UniProtKB-KW"/>
</dbReference>
<keyword evidence="3" id="KW-1185">Reference proteome</keyword>
<accession>A0A6J3LXV2</accession>
<dbReference type="SUPFAM" id="SSF54506">
    <property type="entry name" value="Diaminopimelate epimerase-like"/>
    <property type="match status" value="2"/>
</dbReference>
<protein>
    <submittedName>
        <fullName evidence="4">DUF453-domain-containing protein</fullName>
    </submittedName>
</protein>